<feature type="transmembrane region" description="Helical" evidence="1">
    <location>
        <begin position="29"/>
        <end position="53"/>
    </location>
</feature>
<dbReference type="AlphaFoldDB" id="A0A1W1W2F6"/>
<organism evidence="2 3">
    <name type="scientific">Thermanaeromonas toyohensis ToBE</name>
    <dbReference type="NCBI Taxonomy" id="698762"/>
    <lineage>
        <taxon>Bacteria</taxon>
        <taxon>Bacillati</taxon>
        <taxon>Bacillota</taxon>
        <taxon>Clostridia</taxon>
        <taxon>Neomoorellales</taxon>
        <taxon>Neomoorellaceae</taxon>
        <taxon>Thermanaeromonas</taxon>
    </lineage>
</organism>
<dbReference type="EMBL" id="LT838272">
    <property type="protein sequence ID" value="SMB99797.1"/>
    <property type="molecule type" value="Genomic_DNA"/>
</dbReference>
<feature type="transmembrane region" description="Helical" evidence="1">
    <location>
        <begin position="108"/>
        <end position="126"/>
    </location>
</feature>
<keyword evidence="3" id="KW-1185">Reference proteome</keyword>
<dbReference type="RefSeq" id="WP_197686531.1">
    <property type="nucleotide sequence ID" value="NZ_LT838272.1"/>
</dbReference>
<evidence type="ECO:0000313" key="3">
    <source>
        <dbReference type="Proteomes" id="UP000192569"/>
    </source>
</evidence>
<accession>A0A1W1W2F6</accession>
<keyword evidence="1" id="KW-0812">Transmembrane</keyword>
<evidence type="ECO:0000313" key="2">
    <source>
        <dbReference type="EMBL" id="SMB99797.1"/>
    </source>
</evidence>
<gene>
    <name evidence="2" type="ORF">SAMN00808754_3097</name>
</gene>
<dbReference type="InterPro" id="IPR012861">
    <property type="entry name" value="DUF1634"/>
</dbReference>
<proteinExistence type="predicted"/>
<reference evidence="2 3" key="1">
    <citation type="submission" date="2017-04" db="EMBL/GenBank/DDBJ databases">
        <authorList>
            <person name="Afonso C.L."/>
            <person name="Miller P.J."/>
            <person name="Scott M.A."/>
            <person name="Spackman E."/>
            <person name="Goraichik I."/>
            <person name="Dimitrov K.M."/>
            <person name="Suarez D.L."/>
            <person name="Swayne D.E."/>
        </authorList>
    </citation>
    <scope>NUCLEOTIDE SEQUENCE [LARGE SCALE GENOMIC DNA]</scope>
    <source>
        <strain evidence="2 3">ToBE</strain>
    </source>
</reference>
<keyword evidence="1" id="KW-0472">Membrane</keyword>
<dbReference type="STRING" id="698762.SAMN00808754_3097"/>
<sequence length="129" mass="14189">MALFSYQSKSQEKISTLEIEDFISLSLRIGVIISSGIIGLGLLLLLVSGYTGYPDGNFPKTLHQVWTGLLHLKPLAIIAAGLLVLLATPIFRVAASMVTFFIQKDYQYTFIAGYVLFMLLLSLFLGKAE</sequence>
<feature type="transmembrane region" description="Helical" evidence="1">
    <location>
        <begin position="74"/>
        <end position="102"/>
    </location>
</feature>
<name>A0A1W1W2F6_9FIRM</name>
<protein>
    <submittedName>
        <fullName evidence="2">Uncharacterized membrane protein</fullName>
    </submittedName>
</protein>
<keyword evidence="1" id="KW-1133">Transmembrane helix</keyword>
<dbReference type="Proteomes" id="UP000192569">
    <property type="component" value="Chromosome I"/>
</dbReference>
<dbReference type="Pfam" id="PF07843">
    <property type="entry name" value="DUF1634"/>
    <property type="match status" value="1"/>
</dbReference>
<evidence type="ECO:0000256" key="1">
    <source>
        <dbReference type="SAM" id="Phobius"/>
    </source>
</evidence>